<dbReference type="Ensembl" id="ENSPCET00000019582.1">
    <property type="protein sequence ID" value="ENSPCEP00000018946.1"/>
    <property type="gene ID" value="ENSPCEG00000014747.1"/>
</dbReference>
<dbReference type="PROSITE" id="PS51996">
    <property type="entry name" value="TR_MART"/>
    <property type="match status" value="1"/>
</dbReference>
<proteinExistence type="inferred from homology"/>
<evidence type="ECO:0000256" key="3">
    <source>
        <dbReference type="ARBA" id="ARBA00022679"/>
    </source>
</evidence>
<keyword evidence="5 10" id="KW-0732">Signal</keyword>
<dbReference type="Pfam" id="PF01129">
    <property type="entry name" value="ART"/>
    <property type="match status" value="1"/>
</dbReference>
<dbReference type="Proteomes" id="UP000694393">
    <property type="component" value="Unplaced"/>
</dbReference>
<dbReference type="EC" id="2.4.2.31" evidence="10"/>
<dbReference type="PRINTS" id="PR00970">
    <property type="entry name" value="RIBTRNSFRASE"/>
</dbReference>
<keyword evidence="8" id="KW-1015">Disulfide bond</keyword>
<dbReference type="AlphaFoldDB" id="A0A8C8SB85"/>
<feature type="signal peptide" evidence="10">
    <location>
        <begin position="1"/>
        <end position="21"/>
    </location>
</feature>
<dbReference type="GO" id="GO:0016779">
    <property type="term" value="F:nucleotidyltransferase activity"/>
    <property type="evidence" value="ECO:0007669"/>
    <property type="project" value="UniProtKB-KW"/>
</dbReference>
<evidence type="ECO:0000256" key="2">
    <source>
        <dbReference type="ARBA" id="ARBA00022676"/>
    </source>
</evidence>
<evidence type="ECO:0000256" key="9">
    <source>
        <dbReference type="ARBA" id="ARBA00047597"/>
    </source>
</evidence>
<dbReference type="PROSITE" id="PS01291">
    <property type="entry name" value="ART"/>
    <property type="match status" value="1"/>
</dbReference>
<feature type="chain" id="PRO_5034263478" description="NAD(P)(+)--arginine ADP-ribosyltransferase" evidence="10">
    <location>
        <begin position="22"/>
        <end position="237"/>
    </location>
</feature>
<name>A0A8C8SB85_9SAUR</name>
<comment type="similarity">
    <text evidence="1 10">Belongs to the Arg-specific ADP-ribosyltransferase family.</text>
</comment>
<dbReference type="GO" id="GO:0106274">
    <property type="term" value="F:NAD+-protein-arginine ADP-ribosyltransferase activity"/>
    <property type="evidence" value="ECO:0007669"/>
    <property type="project" value="UniProtKB-EC"/>
</dbReference>
<dbReference type="GO" id="GO:0003950">
    <property type="term" value="F:NAD+ poly-ADP-ribosyltransferase activity"/>
    <property type="evidence" value="ECO:0007669"/>
    <property type="project" value="TreeGrafter"/>
</dbReference>
<evidence type="ECO:0000256" key="8">
    <source>
        <dbReference type="ARBA" id="ARBA00023157"/>
    </source>
</evidence>
<reference evidence="11" key="2">
    <citation type="submission" date="2025-09" db="UniProtKB">
        <authorList>
            <consortium name="Ensembl"/>
        </authorList>
    </citation>
    <scope>IDENTIFICATION</scope>
</reference>
<evidence type="ECO:0000256" key="6">
    <source>
        <dbReference type="ARBA" id="ARBA00022857"/>
    </source>
</evidence>
<evidence type="ECO:0000256" key="5">
    <source>
        <dbReference type="ARBA" id="ARBA00022729"/>
    </source>
</evidence>
<reference evidence="11" key="1">
    <citation type="submission" date="2025-08" db="UniProtKB">
        <authorList>
            <consortium name="Ensembl"/>
        </authorList>
    </citation>
    <scope>IDENTIFICATION</scope>
</reference>
<keyword evidence="4" id="KW-0548">Nucleotidyltransferase</keyword>
<dbReference type="PANTHER" id="PTHR10339">
    <property type="entry name" value="ADP-RIBOSYLTRANSFERASE"/>
    <property type="match status" value="1"/>
</dbReference>
<accession>A0A8C8SB85</accession>
<dbReference type="PANTHER" id="PTHR10339:SF19">
    <property type="entry name" value="GPI-LINKED NAD(P)(+)--ARGININE ADP-RIBOSYLTRANSFERASE 1"/>
    <property type="match status" value="1"/>
</dbReference>
<dbReference type="InterPro" id="IPR000768">
    <property type="entry name" value="ART"/>
</dbReference>
<keyword evidence="7 10" id="KW-0520">NAD</keyword>
<dbReference type="FunFam" id="3.90.176.10:FF:000001">
    <property type="entry name" value="NAD(P)(+)--arginine ADP-ribosyltransferase"/>
    <property type="match status" value="1"/>
</dbReference>
<keyword evidence="6 10" id="KW-0521">NADP</keyword>
<sequence>MSPEKAALLLFTAVWVLPARTSGPGPTKTCMAKGNPTLTLASFSLDDMYNGCMKAMKQHLPALLEEELAESSLFSQAWDEAKELWMQMENEASFPKTLRALYSVAVLAFTLEEPPLYQVFNAATRTAWKEPQGYSSFPFKSLHFLLTLAAKKLRTKKPSCAKVYRGAKIEFSVEGLFRFGQFTSTSESRQEAEEFGRKTFFVLVSCQGFLVGNLSRFPSEQEMVVPPYEMFQVTEVK</sequence>
<keyword evidence="2 10" id="KW-0328">Glycosyltransferase</keyword>
<comment type="catalytic activity">
    <reaction evidence="9 10">
        <text>L-arginyl-[protein] + NAD(+) = N(omega)-(ADP-D-ribosyl)-L-arginyl-[protein] + nicotinamide + H(+)</text>
        <dbReference type="Rhea" id="RHEA:19149"/>
        <dbReference type="Rhea" id="RHEA-COMP:10532"/>
        <dbReference type="Rhea" id="RHEA-COMP:15087"/>
        <dbReference type="ChEBI" id="CHEBI:15378"/>
        <dbReference type="ChEBI" id="CHEBI:17154"/>
        <dbReference type="ChEBI" id="CHEBI:29965"/>
        <dbReference type="ChEBI" id="CHEBI:57540"/>
        <dbReference type="ChEBI" id="CHEBI:142554"/>
        <dbReference type="EC" id="2.4.2.31"/>
    </reaction>
</comment>
<protein>
    <recommendedName>
        <fullName evidence="10">NAD(P)(+)--arginine ADP-ribosyltransferase</fullName>
        <ecNumber evidence="10">2.4.2.31</ecNumber>
    </recommendedName>
    <alternativeName>
        <fullName evidence="10">Mono(ADP-ribosyl)transferase</fullName>
    </alternativeName>
</protein>
<evidence type="ECO:0000256" key="7">
    <source>
        <dbReference type="ARBA" id="ARBA00023027"/>
    </source>
</evidence>
<evidence type="ECO:0000256" key="4">
    <source>
        <dbReference type="ARBA" id="ARBA00022695"/>
    </source>
</evidence>
<evidence type="ECO:0000313" key="11">
    <source>
        <dbReference type="Ensembl" id="ENSPCEP00000018946.1"/>
    </source>
</evidence>
<evidence type="ECO:0000256" key="10">
    <source>
        <dbReference type="RuleBase" id="RU361228"/>
    </source>
</evidence>
<dbReference type="SUPFAM" id="SSF56399">
    <property type="entry name" value="ADP-ribosylation"/>
    <property type="match status" value="1"/>
</dbReference>
<dbReference type="Gene3D" id="3.90.176.10">
    <property type="entry name" value="Toxin ADP-ribosyltransferase, Chain A, domain 1"/>
    <property type="match status" value="1"/>
</dbReference>
<dbReference type="InterPro" id="IPR050999">
    <property type="entry name" value="ADP-ribosyltransferase_ARG"/>
</dbReference>
<organism evidence="11 12">
    <name type="scientific">Pelusios castaneus</name>
    <name type="common">West African mud turtle</name>
    <dbReference type="NCBI Taxonomy" id="367368"/>
    <lineage>
        <taxon>Eukaryota</taxon>
        <taxon>Metazoa</taxon>
        <taxon>Chordata</taxon>
        <taxon>Craniata</taxon>
        <taxon>Vertebrata</taxon>
        <taxon>Euteleostomi</taxon>
        <taxon>Archelosauria</taxon>
        <taxon>Testudinata</taxon>
        <taxon>Testudines</taxon>
        <taxon>Pleurodira</taxon>
        <taxon>Pelomedusidae</taxon>
        <taxon>Pelusios</taxon>
    </lineage>
</organism>
<evidence type="ECO:0000256" key="1">
    <source>
        <dbReference type="ARBA" id="ARBA00009558"/>
    </source>
</evidence>
<keyword evidence="12" id="KW-1185">Reference proteome</keyword>
<dbReference type="GO" id="GO:0044194">
    <property type="term" value="C:cytolytic granule"/>
    <property type="evidence" value="ECO:0007669"/>
    <property type="project" value="UniProtKB-ARBA"/>
</dbReference>
<evidence type="ECO:0000313" key="12">
    <source>
        <dbReference type="Proteomes" id="UP000694393"/>
    </source>
</evidence>
<keyword evidence="3 10" id="KW-0808">Transferase</keyword>